<dbReference type="Pfam" id="PF13578">
    <property type="entry name" value="Methyltransf_24"/>
    <property type="match status" value="1"/>
</dbReference>
<dbReference type="PANTHER" id="PTHR43179">
    <property type="entry name" value="RHAMNOSYLTRANSFERASE WBBL"/>
    <property type="match status" value="1"/>
</dbReference>
<dbReference type="EMBL" id="POWG01000028">
    <property type="protein sequence ID" value="PNQ96583.1"/>
    <property type="molecule type" value="Genomic_DNA"/>
</dbReference>
<evidence type="ECO:0000256" key="1">
    <source>
        <dbReference type="SAM" id="Coils"/>
    </source>
</evidence>
<proteinExistence type="predicted"/>
<dbReference type="Gene3D" id="3.90.550.10">
    <property type="entry name" value="Spore Coat Polysaccharide Biosynthesis Protein SpsA, Chain A"/>
    <property type="match status" value="2"/>
</dbReference>
<reference evidence="3 4" key="1">
    <citation type="submission" date="2018-01" db="EMBL/GenBank/DDBJ databases">
        <title>Whole genome sequence of Azospirillum brasilense REC3 isolated from strawberry roots.</title>
        <authorList>
            <person name="Fontana C.A."/>
            <person name="Salazar S.M."/>
            <person name="Bassi D."/>
            <person name="Puglisi E."/>
            <person name="Lovaisa N.C."/>
            <person name="Toffoli L.M."/>
            <person name="Pedraza R."/>
            <person name="Cocconcelli P.S."/>
        </authorList>
    </citation>
    <scope>NUCLEOTIDE SEQUENCE [LARGE SCALE GENOMIC DNA]</scope>
    <source>
        <strain evidence="3 4">REC3</strain>
        <plasmid evidence="3">p16unnamed</plasmid>
    </source>
</reference>
<dbReference type="GO" id="GO:0016757">
    <property type="term" value="F:glycosyltransferase activity"/>
    <property type="evidence" value="ECO:0007669"/>
    <property type="project" value="UniProtKB-KW"/>
</dbReference>
<geneLocation type="plasmid" evidence="3">
    <name>p16unnamed</name>
</geneLocation>
<dbReference type="SUPFAM" id="SSF53448">
    <property type="entry name" value="Nucleotide-diphospho-sugar transferases"/>
    <property type="match status" value="2"/>
</dbReference>
<dbReference type="CDD" id="cd04186">
    <property type="entry name" value="GT_2_like_c"/>
    <property type="match status" value="1"/>
</dbReference>
<evidence type="ECO:0000313" key="3">
    <source>
        <dbReference type="EMBL" id="PNQ96583.1"/>
    </source>
</evidence>
<dbReference type="SUPFAM" id="SSF53335">
    <property type="entry name" value="S-adenosyl-L-methionine-dependent methyltransferases"/>
    <property type="match status" value="1"/>
</dbReference>
<dbReference type="Gene3D" id="3.40.50.150">
    <property type="entry name" value="Vaccinia Virus protein VP39"/>
    <property type="match status" value="1"/>
</dbReference>
<gene>
    <name evidence="3" type="ORF">C1S70_22700</name>
</gene>
<feature type="domain" description="Glycosyltransferase 2-like" evidence="2">
    <location>
        <begin position="560"/>
        <end position="714"/>
    </location>
</feature>
<name>A0A2K1FVM3_9PROT</name>
<dbReference type="CDD" id="cd04184">
    <property type="entry name" value="GT2_RfbC_Mx_like"/>
    <property type="match status" value="1"/>
</dbReference>
<sequence>MPDGAKKEATVDSYVKVSGADDPGRLFRPIILLDPDLVTAPQPWLGHTPFAFWIMDALRPKRFVELGTHSGNSYAAFCQAVQRLGLPTACAAVDHWAGDPQAGCYGEEVYQTFSAYHDARYAAFSRLMRMSFDEAAGEFADGSIDLLHIDGLHSYEAVRHDFDVWRPKMSRRGVVLFHDIAERREGFGVWRLWEELSAVHPAFSFRHAHGLGVLGVGDDLPEAVRALFAVQAGGGAALDEIRLLFQRLGERVVRGETIRELEERDRDLRAGIAAEREALQAEAEALRERIAGQERAIAEAKGCLTEQERELASRARMIDELGDLLARREQQIGTLLTSTSWKLSAPVRQCGHVYHELNRAYCRHTHRMTLVPHSDLKQHSDGSYESTGGDPAFLLQSDRGRLPTRWCRISYKVLRASAPLTPLLYANSGQGFDERTAIRLPVDTVGEVSQLALLPPHTMALRFDPATRPMSFEIADFTIREIGRTNLLLDYARRHPKRLLGTLARHGWQAAKQRVAQDLLPDSRASDYETWVRLYDTLDPEELAAIRADVARLTRRPLISVVMPVYNTPEPYLREALDSVLGQLYPDWELCIADDASTAAHVAPLLAAYQERDPRIKVVRRERNGHISAASNSALELATGEFVALMDHDDRLTPHALYMVAAELNRHPDADILYSDEDKIDAEGRRYDPHFKSGFNPDLLHGQNMVNHLGVFRRSLVARAGGFREGFEGSQDYDLTLRVVEATVPERIRHIPAILYHWRVFPESAAFSTVDLPRATAAAHRALTEHFQRRGVSATVETSPATDRFTRIRYALPDPLPRVSLIVPTRDKVGLLKGCVDGLLQRTDYPDLEVIIVDNNSEEAKTFAYFDTVKKDPRVRVLRYEAPFNYSSINNFAVAQATGSIIGLINNDIEVIGADWLKEMVSHALRPEVGAVGAKLYYADNTIQHAGVITGICGVAGHGHKGLPRDAYGYFSRAQLTQNLSCVTAACLIMRRAVFDEVGGLDDKNLAVAFNDVDFCLRIRERGHLIVWTPFAELYHLESASRGPDTAPDKVQRFNGEVSYMRQRWGDLLAQDPYYNPNLTLDAENFGLAFPPRVKKPWFDKEST</sequence>
<keyword evidence="3" id="KW-0808">Transferase</keyword>
<organism evidence="3 4">
    <name type="scientific">Azospirillum argentinense</name>
    <dbReference type="NCBI Taxonomy" id="2970906"/>
    <lineage>
        <taxon>Bacteria</taxon>
        <taxon>Pseudomonadati</taxon>
        <taxon>Pseudomonadota</taxon>
        <taxon>Alphaproteobacteria</taxon>
        <taxon>Rhodospirillales</taxon>
        <taxon>Azospirillaceae</taxon>
        <taxon>Azospirillum</taxon>
    </lineage>
</organism>
<dbReference type="InterPro" id="IPR001173">
    <property type="entry name" value="Glyco_trans_2-like"/>
</dbReference>
<evidence type="ECO:0000313" key="4">
    <source>
        <dbReference type="Proteomes" id="UP000236268"/>
    </source>
</evidence>
<dbReference type="Proteomes" id="UP000236268">
    <property type="component" value="Unassembled WGS sequence"/>
</dbReference>
<comment type="caution">
    <text evidence="3">The sequence shown here is derived from an EMBL/GenBank/DDBJ whole genome shotgun (WGS) entry which is preliminary data.</text>
</comment>
<dbReference type="PANTHER" id="PTHR43179:SF7">
    <property type="entry name" value="RHAMNOSYLTRANSFERASE WBBL"/>
    <property type="match status" value="1"/>
</dbReference>
<feature type="coiled-coil region" evidence="1">
    <location>
        <begin position="269"/>
        <end position="296"/>
    </location>
</feature>
<evidence type="ECO:0000259" key="2">
    <source>
        <dbReference type="Pfam" id="PF00535"/>
    </source>
</evidence>
<dbReference type="Pfam" id="PF00535">
    <property type="entry name" value="Glycos_transf_2"/>
    <property type="match status" value="2"/>
</dbReference>
<feature type="domain" description="Glycosyltransferase 2-like" evidence="2">
    <location>
        <begin position="820"/>
        <end position="998"/>
    </location>
</feature>
<dbReference type="InterPro" id="IPR029063">
    <property type="entry name" value="SAM-dependent_MTases_sf"/>
</dbReference>
<protein>
    <submittedName>
        <fullName evidence="3">Glycosyl transferase, family 2</fullName>
    </submittedName>
</protein>
<dbReference type="InterPro" id="IPR029044">
    <property type="entry name" value="Nucleotide-diphossugar_trans"/>
</dbReference>
<keyword evidence="3" id="KW-0614">Plasmid</keyword>
<dbReference type="AlphaFoldDB" id="A0A2K1FVM3"/>
<accession>A0A2K1FVM3</accession>
<keyword evidence="1" id="KW-0175">Coiled coil</keyword>